<keyword evidence="1" id="KW-0547">Nucleotide-binding</keyword>
<evidence type="ECO:0000256" key="2">
    <source>
        <dbReference type="ARBA" id="ARBA00022840"/>
    </source>
</evidence>
<dbReference type="EMBL" id="CP043494">
    <property type="protein sequence ID" value="WNG51683.1"/>
    <property type="molecule type" value="Genomic_DNA"/>
</dbReference>
<dbReference type="InterPro" id="IPR025943">
    <property type="entry name" value="Sigma_54_int_dom_ATP-bd_2"/>
</dbReference>
<keyword evidence="5" id="KW-0804">Transcription</keyword>
<dbReference type="InterPro" id="IPR058031">
    <property type="entry name" value="AAA_lid_NorR"/>
</dbReference>
<dbReference type="RefSeq" id="WP_395811970.1">
    <property type="nucleotide sequence ID" value="NZ_CP043494.1"/>
</dbReference>
<dbReference type="PROSITE" id="PS50045">
    <property type="entry name" value="SIGMA54_INTERACT_4"/>
    <property type="match status" value="1"/>
</dbReference>
<organism evidence="7 8">
    <name type="scientific">Archangium minus</name>
    <dbReference type="NCBI Taxonomy" id="83450"/>
    <lineage>
        <taxon>Bacteria</taxon>
        <taxon>Pseudomonadati</taxon>
        <taxon>Myxococcota</taxon>
        <taxon>Myxococcia</taxon>
        <taxon>Myxococcales</taxon>
        <taxon>Cystobacterineae</taxon>
        <taxon>Archangiaceae</taxon>
        <taxon>Archangium</taxon>
    </lineage>
</organism>
<sequence>MTAPSEIPSLPRSERKPLYVQVVTQPALHGCWAVNISESGIGLIATPNGPREGPREGEELEMAFTLPDSRARIRVRGVVRWRHDPAERDEGAVTTALGVSFQSFEGSDGVTLKRYLLDHQLYVAVVHAEESELRGLREALESHVRLRFVKSAEDVDTLLGRGDISALLVCGRDEARAIALVERLASRRAEADPSGAGPASDLSPRILYCAPAVPSRLVELFNQGKIFRALTPPFEPVALRQAVLQASRELGLRTEQRRAALELERNLLRERAREAPRLSPGANVADEPGFRSPVMRQVLEMVRVAAPHRVAVLLQGETGTGKEVLARVIHRLSGRSHQPLVVQDCGALTETLLESELFGHVKGAFTGAVADHPGLFLLADGGTIFLDEIENTTPNLQSKLLRVLESGDVRPVGGTQIRRVDVRIIAASNRDLSEEVRAGRFRSDLFYRLNSFTIDLPPLRERPEDVLDLARYFLAHFNRTLRRSAQGLSAEAEQLLLAARWPGNVRELRNCMERAVLLCGDDELVTRRHLPPALVGSVDGLRHQARMTGSASGSGSLRERLEQMEKEIIREALERHGGVVRRAAAALEMDPVTLGRRVRRHGLLTRDS</sequence>
<proteinExistence type="predicted"/>
<keyword evidence="3" id="KW-0805">Transcription regulation</keyword>
<reference evidence="7 8" key="1">
    <citation type="submission" date="2019-08" db="EMBL/GenBank/DDBJ databases">
        <title>Archangium and Cystobacter genomes.</title>
        <authorList>
            <person name="Chen I.-C.K."/>
            <person name="Wielgoss S."/>
        </authorList>
    </citation>
    <scope>NUCLEOTIDE SEQUENCE [LARGE SCALE GENOMIC DNA]</scope>
    <source>
        <strain evidence="7 8">Cbm 6</strain>
    </source>
</reference>
<dbReference type="InterPro" id="IPR002197">
    <property type="entry name" value="HTH_Fis"/>
</dbReference>
<dbReference type="InterPro" id="IPR003593">
    <property type="entry name" value="AAA+_ATPase"/>
</dbReference>
<dbReference type="CDD" id="cd00009">
    <property type="entry name" value="AAA"/>
    <property type="match status" value="1"/>
</dbReference>
<protein>
    <submittedName>
        <fullName evidence="7">AAA domain-containing protein</fullName>
    </submittedName>
</protein>
<evidence type="ECO:0000256" key="3">
    <source>
        <dbReference type="ARBA" id="ARBA00023015"/>
    </source>
</evidence>
<evidence type="ECO:0000256" key="4">
    <source>
        <dbReference type="ARBA" id="ARBA00023125"/>
    </source>
</evidence>
<dbReference type="Pfam" id="PF02954">
    <property type="entry name" value="HTH_8"/>
    <property type="match status" value="1"/>
</dbReference>
<evidence type="ECO:0000256" key="5">
    <source>
        <dbReference type="ARBA" id="ARBA00023163"/>
    </source>
</evidence>
<name>A0ABY9X8G8_9BACT</name>
<dbReference type="InterPro" id="IPR009875">
    <property type="entry name" value="PilZ_domain"/>
</dbReference>
<keyword evidence="4" id="KW-0238">DNA-binding</keyword>
<dbReference type="SUPFAM" id="SSF52540">
    <property type="entry name" value="P-loop containing nucleoside triphosphate hydrolases"/>
    <property type="match status" value="1"/>
</dbReference>
<dbReference type="Proteomes" id="UP001611383">
    <property type="component" value="Chromosome"/>
</dbReference>
<dbReference type="PROSITE" id="PS00688">
    <property type="entry name" value="SIGMA54_INTERACT_3"/>
    <property type="match status" value="1"/>
</dbReference>
<dbReference type="Pfam" id="PF00158">
    <property type="entry name" value="Sigma54_activat"/>
    <property type="match status" value="1"/>
</dbReference>
<keyword evidence="8" id="KW-1185">Reference proteome</keyword>
<dbReference type="Gene3D" id="3.40.50.300">
    <property type="entry name" value="P-loop containing nucleotide triphosphate hydrolases"/>
    <property type="match status" value="1"/>
</dbReference>
<dbReference type="Gene3D" id="1.10.8.60">
    <property type="match status" value="1"/>
</dbReference>
<accession>A0ABY9X8G8</accession>
<evidence type="ECO:0000313" key="8">
    <source>
        <dbReference type="Proteomes" id="UP001611383"/>
    </source>
</evidence>
<evidence type="ECO:0000259" key="6">
    <source>
        <dbReference type="PROSITE" id="PS50045"/>
    </source>
</evidence>
<dbReference type="InterPro" id="IPR027417">
    <property type="entry name" value="P-loop_NTPase"/>
</dbReference>
<dbReference type="Pfam" id="PF25601">
    <property type="entry name" value="AAA_lid_14"/>
    <property type="match status" value="1"/>
</dbReference>
<evidence type="ECO:0000313" key="7">
    <source>
        <dbReference type="EMBL" id="WNG51683.1"/>
    </source>
</evidence>
<dbReference type="InterPro" id="IPR009057">
    <property type="entry name" value="Homeodomain-like_sf"/>
</dbReference>
<dbReference type="PROSITE" id="PS00675">
    <property type="entry name" value="SIGMA54_INTERACT_1"/>
    <property type="match status" value="1"/>
</dbReference>
<dbReference type="PROSITE" id="PS00676">
    <property type="entry name" value="SIGMA54_INTERACT_2"/>
    <property type="match status" value="1"/>
</dbReference>
<keyword evidence="2" id="KW-0067">ATP-binding</keyword>
<dbReference type="PANTHER" id="PTHR32071:SF113">
    <property type="entry name" value="ALGINATE BIOSYNTHESIS TRANSCRIPTIONAL REGULATORY PROTEIN ALGB"/>
    <property type="match status" value="1"/>
</dbReference>
<dbReference type="SMART" id="SM00382">
    <property type="entry name" value="AAA"/>
    <property type="match status" value="1"/>
</dbReference>
<dbReference type="InterPro" id="IPR025944">
    <property type="entry name" value="Sigma_54_int_dom_CS"/>
</dbReference>
<gene>
    <name evidence="7" type="ORF">F0U60_51945</name>
</gene>
<dbReference type="Pfam" id="PF07238">
    <property type="entry name" value="PilZ"/>
    <property type="match status" value="1"/>
</dbReference>
<dbReference type="PANTHER" id="PTHR32071">
    <property type="entry name" value="TRANSCRIPTIONAL REGULATORY PROTEIN"/>
    <property type="match status" value="1"/>
</dbReference>
<dbReference type="InterPro" id="IPR025662">
    <property type="entry name" value="Sigma_54_int_dom_ATP-bd_1"/>
</dbReference>
<dbReference type="InterPro" id="IPR002078">
    <property type="entry name" value="Sigma_54_int"/>
</dbReference>
<dbReference type="SUPFAM" id="SSF46689">
    <property type="entry name" value="Homeodomain-like"/>
    <property type="match status" value="1"/>
</dbReference>
<evidence type="ECO:0000256" key="1">
    <source>
        <dbReference type="ARBA" id="ARBA00022741"/>
    </source>
</evidence>
<dbReference type="Gene3D" id="2.40.10.220">
    <property type="entry name" value="predicted glycosyltransferase like domains"/>
    <property type="match status" value="1"/>
</dbReference>
<feature type="domain" description="Sigma-54 factor interaction" evidence="6">
    <location>
        <begin position="291"/>
        <end position="517"/>
    </location>
</feature>
<dbReference type="Gene3D" id="1.10.10.60">
    <property type="entry name" value="Homeodomain-like"/>
    <property type="match status" value="1"/>
</dbReference>